<evidence type="ECO:0000313" key="2">
    <source>
        <dbReference type="Proteomes" id="UP000027442"/>
    </source>
</evidence>
<name>A0A069QEG6_HOYLO</name>
<proteinExistence type="predicted"/>
<sequence length="92" mass="10709">MTAPDRCYTFTERKTHLFHTQHAKHPQTTLARIGYLPPDGQQVTLKGADNVKSHAAYFTNLTYIETNTYHISKDKMHRLTVRTLHVMNNREV</sequence>
<dbReference type="PATRIC" id="fig|1122985.7.peg.2736"/>
<dbReference type="HOGENOM" id="CLU_161353_0_0_10"/>
<dbReference type="Proteomes" id="UP000027442">
    <property type="component" value="Unassembled WGS sequence"/>
</dbReference>
<accession>A0A069QEG6</accession>
<gene>
    <name evidence="1" type="ORF">HMPREF1991_02642</name>
</gene>
<dbReference type="EMBL" id="JNGW01000116">
    <property type="protein sequence ID" value="KDR51278.1"/>
    <property type="molecule type" value="Genomic_DNA"/>
</dbReference>
<evidence type="ECO:0000313" key="1">
    <source>
        <dbReference type="EMBL" id="KDR51278.1"/>
    </source>
</evidence>
<protein>
    <submittedName>
        <fullName evidence="1">Uncharacterized protein</fullName>
    </submittedName>
</protein>
<reference evidence="1 2" key="1">
    <citation type="submission" date="2013-08" db="EMBL/GenBank/DDBJ databases">
        <authorList>
            <person name="Weinstock G."/>
            <person name="Sodergren E."/>
            <person name="Wylie T."/>
            <person name="Fulton L."/>
            <person name="Fulton R."/>
            <person name="Fronick C."/>
            <person name="O'Laughlin M."/>
            <person name="Godfrey J."/>
            <person name="Miner T."/>
            <person name="Herter B."/>
            <person name="Appelbaum E."/>
            <person name="Cordes M."/>
            <person name="Lek S."/>
            <person name="Wollam A."/>
            <person name="Pepin K.H."/>
            <person name="Palsikar V.B."/>
            <person name="Mitreva M."/>
            <person name="Wilson R.K."/>
        </authorList>
    </citation>
    <scope>NUCLEOTIDE SEQUENCE [LARGE SCALE GENOMIC DNA]</scope>
    <source>
        <strain evidence="1 2">ATCC 15930</strain>
    </source>
</reference>
<organism evidence="1 2">
    <name type="scientific">Hoylesella loescheii DSM 19665 = JCM 12249 = ATCC 15930</name>
    <dbReference type="NCBI Taxonomy" id="1122985"/>
    <lineage>
        <taxon>Bacteria</taxon>
        <taxon>Pseudomonadati</taxon>
        <taxon>Bacteroidota</taxon>
        <taxon>Bacteroidia</taxon>
        <taxon>Bacteroidales</taxon>
        <taxon>Prevotellaceae</taxon>
        <taxon>Hoylesella</taxon>
    </lineage>
</organism>
<comment type="caution">
    <text evidence="1">The sequence shown here is derived from an EMBL/GenBank/DDBJ whole genome shotgun (WGS) entry which is preliminary data.</text>
</comment>
<dbReference type="AlphaFoldDB" id="A0A069QEG6"/>
<keyword evidence="2" id="KW-1185">Reference proteome</keyword>
<dbReference type="RefSeq" id="WP_018967944.1">
    <property type="nucleotide sequence ID" value="NZ_KB899219.1"/>
</dbReference>